<keyword evidence="2" id="KW-1185">Reference proteome</keyword>
<evidence type="ECO:0000313" key="1">
    <source>
        <dbReference type="EMBL" id="EMI16432.1"/>
    </source>
</evidence>
<name>M5RM20_9BACT</name>
<proteinExistence type="predicted"/>
<dbReference type="AlphaFoldDB" id="M5RM20"/>
<comment type="caution">
    <text evidence="1">The sequence shown here is derived from an EMBL/GenBank/DDBJ whole genome shotgun (WGS) entry which is preliminary data.</text>
</comment>
<sequence length="69" mass="7436">MHAGGIRQNGKNRFCHFQQGHFSVCEASKWRKTPAAEAAAPNFAAVIAVFGRLKFGTGTRFATNAGQRG</sequence>
<protein>
    <submittedName>
        <fullName evidence="1">Uncharacterized protein</fullName>
    </submittedName>
</protein>
<evidence type="ECO:0000313" key="2">
    <source>
        <dbReference type="Proteomes" id="UP000011991"/>
    </source>
</evidence>
<dbReference type="PATRIC" id="fig|1265738.3.peg.6642"/>
<organism evidence="1 2">
    <name type="scientific">Rhodopirellula maiorica SM1</name>
    <dbReference type="NCBI Taxonomy" id="1265738"/>
    <lineage>
        <taxon>Bacteria</taxon>
        <taxon>Pseudomonadati</taxon>
        <taxon>Planctomycetota</taxon>
        <taxon>Planctomycetia</taxon>
        <taxon>Pirellulales</taxon>
        <taxon>Pirellulaceae</taxon>
        <taxon>Novipirellula</taxon>
    </lineage>
</organism>
<dbReference type="EMBL" id="ANOG01000960">
    <property type="protein sequence ID" value="EMI16432.1"/>
    <property type="molecule type" value="Genomic_DNA"/>
</dbReference>
<gene>
    <name evidence="1" type="ORF">RMSM_06649</name>
</gene>
<accession>M5RM20</accession>
<reference evidence="1 2" key="1">
    <citation type="journal article" date="2013" name="Mar. Genomics">
        <title>Expression of sulfatases in Rhodopirellula baltica and the diversity of sulfatases in the genus Rhodopirellula.</title>
        <authorList>
            <person name="Wegner C.E."/>
            <person name="Richter-Heitmann T."/>
            <person name="Klindworth A."/>
            <person name="Klockow C."/>
            <person name="Richter M."/>
            <person name="Achstetter T."/>
            <person name="Glockner F.O."/>
            <person name="Harder J."/>
        </authorList>
    </citation>
    <scope>NUCLEOTIDE SEQUENCE [LARGE SCALE GENOMIC DNA]</scope>
    <source>
        <strain evidence="1 2">SM1</strain>
    </source>
</reference>
<dbReference type="Proteomes" id="UP000011991">
    <property type="component" value="Unassembled WGS sequence"/>
</dbReference>